<dbReference type="Proteomes" id="UP000441797">
    <property type="component" value="Unassembled WGS sequence"/>
</dbReference>
<evidence type="ECO:0000313" key="1">
    <source>
        <dbReference type="EMBL" id="MUL36787.1"/>
    </source>
</evidence>
<dbReference type="RefSeq" id="WP_105217932.1">
    <property type="nucleotide sequence ID" value="NZ_CAWNSU010000056.1"/>
</dbReference>
<evidence type="ECO:0000313" key="2">
    <source>
        <dbReference type="Proteomes" id="UP000441797"/>
    </source>
</evidence>
<organism evidence="1 2">
    <name type="scientific">Gloeocapsopsis dulcis AAB1 = 1H9</name>
    <dbReference type="NCBI Taxonomy" id="1433147"/>
    <lineage>
        <taxon>Bacteria</taxon>
        <taxon>Bacillati</taxon>
        <taxon>Cyanobacteriota</taxon>
        <taxon>Cyanophyceae</taxon>
        <taxon>Oscillatoriophycideae</taxon>
        <taxon>Chroococcales</taxon>
        <taxon>Chroococcaceae</taxon>
        <taxon>Gloeocapsopsis</taxon>
        <taxon>Gloeocapsopsis dulcis</taxon>
    </lineage>
</organism>
<reference evidence="1 2" key="1">
    <citation type="journal article" date="2019" name="Front. Microbiol.">
        <title>Genomic Features for Desiccation Tolerance and Sugar Biosynthesis in the Extremophile Gloeocapsopsis sp. UTEX B3054.</title>
        <authorList>
            <person name="Urrejola C."/>
            <person name="Alcorta J."/>
            <person name="Salas L."/>
            <person name="Vasquez M."/>
            <person name="Polz M.F."/>
            <person name="Vicuna R."/>
            <person name="Diez B."/>
        </authorList>
    </citation>
    <scope>NUCLEOTIDE SEQUENCE [LARGE SCALE GENOMIC DNA]</scope>
    <source>
        <strain evidence="1 2">1H9</strain>
    </source>
</reference>
<dbReference type="EMBL" id="NAPY01000014">
    <property type="protein sequence ID" value="MUL36787.1"/>
    <property type="molecule type" value="Genomic_DNA"/>
</dbReference>
<comment type="caution">
    <text evidence="1">The sequence shown here is derived from an EMBL/GenBank/DDBJ whole genome shotgun (WGS) entry which is preliminary data.</text>
</comment>
<accession>A0A6N8FXB6</accession>
<keyword evidence="2" id="KW-1185">Reference proteome</keyword>
<protein>
    <submittedName>
        <fullName evidence="1">Uncharacterized protein</fullName>
    </submittedName>
</protein>
<dbReference type="AlphaFoldDB" id="A0A6N8FXB6"/>
<name>A0A6N8FXB6_9CHRO</name>
<gene>
    <name evidence="1" type="ORF">BWI75_10620</name>
</gene>
<proteinExistence type="predicted"/>
<sequence>MLSYVVQNTAKRTHWRKATCDRKSWMKAAWTRKRFVDSRIFSVVKLRTEAHQNYAKYSPSLIVKVTATSEIVDLRTSGANNKRLLVAENSTPFPKQLE</sequence>